<feature type="repeat" description="ANK" evidence="3">
    <location>
        <begin position="1110"/>
        <end position="1142"/>
    </location>
</feature>
<dbReference type="Gene3D" id="3.40.50.300">
    <property type="entry name" value="P-loop containing nucleotide triphosphate hydrolases"/>
    <property type="match status" value="1"/>
</dbReference>
<dbReference type="InterPro" id="IPR007111">
    <property type="entry name" value="NACHT_NTPase"/>
</dbReference>
<keyword evidence="6" id="KW-1185">Reference proteome</keyword>
<reference evidence="5" key="2">
    <citation type="submission" date="2021-02" db="EMBL/GenBank/DDBJ databases">
        <title>Aspergillus chevalieri M1 genome sequence.</title>
        <authorList>
            <person name="Kadooka C."/>
            <person name="Mori K."/>
            <person name="Futagami T."/>
        </authorList>
    </citation>
    <scope>NUCLEOTIDE SEQUENCE</scope>
    <source>
        <strain evidence="5">M1</strain>
    </source>
</reference>
<reference evidence="5" key="1">
    <citation type="submission" date="2021-01" db="EMBL/GenBank/DDBJ databases">
        <authorList>
            <consortium name="Aspergillus chevalieri M1 genome sequencing consortium"/>
            <person name="Kazuki M."/>
            <person name="Futagami T."/>
        </authorList>
    </citation>
    <scope>NUCLEOTIDE SEQUENCE</scope>
    <source>
        <strain evidence="5">M1</strain>
    </source>
</reference>
<feature type="repeat" description="ANK" evidence="3">
    <location>
        <begin position="1043"/>
        <end position="1075"/>
    </location>
</feature>
<dbReference type="GeneID" id="66983176"/>
<feature type="repeat" description="ANK" evidence="3">
    <location>
        <begin position="868"/>
        <end position="900"/>
    </location>
</feature>
<dbReference type="InterPro" id="IPR036770">
    <property type="entry name" value="Ankyrin_rpt-contain_sf"/>
</dbReference>
<dbReference type="KEGG" id="ache:ACHE_50016A"/>
<dbReference type="Proteomes" id="UP000637239">
    <property type="component" value="Chromosome 5"/>
</dbReference>
<feature type="repeat" description="ANK" evidence="3">
    <location>
        <begin position="934"/>
        <end position="957"/>
    </location>
</feature>
<gene>
    <name evidence="5" type="ORF">ACHE_50016A</name>
</gene>
<evidence type="ECO:0000256" key="2">
    <source>
        <dbReference type="ARBA" id="ARBA00023043"/>
    </source>
</evidence>
<evidence type="ECO:0000256" key="3">
    <source>
        <dbReference type="PROSITE-ProRule" id="PRU00023"/>
    </source>
</evidence>
<feature type="repeat" description="ANK" evidence="3">
    <location>
        <begin position="901"/>
        <end position="933"/>
    </location>
</feature>
<proteinExistence type="predicted"/>
<dbReference type="Gene3D" id="1.25.40.20">
    <property type="entry name" value="Ankyrin repeat-containing domain"/>
    <property type="match status" value="4"/>
</dbReference>
<dbReference type="RefSeq" id="XP_043137340.1">
    <property type="nucleotide sequence ID" value="XM_043279685.1"/>
</dbReference>
<organism evidence="5 6">
    <name type="scientific">Aspergillus chevalieri</name>
    <name type="common">Eurotium chevalieri</name>
    <dbReference type="NCBI Taxonomy" id="182096"/>
    <lineage>
        <taxon>Eukaryota</taxon>
        <taxon>Fungi</taxon>
        <taxon>Dikarya</taxon>
        <taxon>Ascomycota</taxon>
        <taxon>Pezizomycotina</taxon>
        <taxon>Eurotiomycetes</taxon>
        <taxon>Eurotiomycetidae</taxon>
        <taxon>Eurotiales</taxon>
        <taxon>Aspergillaceae</taxon>
        <taxon>Aspergillus</taxon>
        <taxon>Aspergillus subgen. Aspergillus</taxon>
    </lineage>
</organism>
<feature type="domain" description="NACHT" evidence="4">
    <location>
        <begin position="273"/>
        <end position="417"/>
    </location>
</feature>
<keyword evidence="1" id="KW-0677">Repeat</keyword>
<dbReference type="EMBL" id="AP024420">
    <property type="protein sequence ID" value="BCR88818.1"/>
    <property type="molecule type" value="Genomic_DNA"/>
</dbReference>
<feature type="repeat" description="ANK" evidence="3">
    <location>
        <begin position="707"/>
        <end position="734"/>
    </location>
</feature>
<evidence type="ECO:0000313" key="6">
    <source>
        <dbReference type="Proteomes" id="UP000637239"/>
    </source>
</evidence>
<evidence type="ECO:0000256" key="1">
    <source>
        <dbReference type="ARBA" id="ARBA00022737"/>
    </source>
</evidence>
<dbReference type="SMART" id="SM00248">
    <property type="entry name" value="ANK"/>
    <property type="match status" value="13"/>
</dbReference>
<evidence type="ECO:0000259" key="4">
    <source>
        <dbReference type="PROSITE" id="PS50837"/>
    </source>
</evidence>
<dbReference type="InterPro" id="IPR056884">
    <property type="entry name" value="NPHP3-like_N"/>
</dbReference>
<dbReference type="InterPro" id="IPR002110">
    <property type="entry name" value="Ankyrin_rpt"/>
</dbReference>
<name>A0A7R7ZNR7_ASPCH</name>
<dbReference type="SUPFAM" id="SSF48403">
    <property type="entry name" value="Ankyrin repeat"/>
    <property type="match status" value="2"/>
</dbReference>
<dbReference type="GO" id="GO:0019706">
    <property type="term" value="F:protein-cysteine S-palmitoyltransferase activity"/>
    <property type="evidence" value="ECO:0007669"/>
    <property type="project" value="UniProtKB-EC"/>
</dbReference>
<dbReference type="AlphaFoldDB" id="A0A7R7ZNR7"/>
<sequence length="1202" mass="133943">MDPLSLATSVAGLASLALQIGPSLREYFSDVRDARKDVARYCNEIDGLFEVCKQLQNFLKTDTADAFKTTESVLCRTVVLCEGCLCELAKLLDVPREEGHSAAHWIKRMKWPIYKKQVEGIISRLARYTQLFQFALTVEGCAVLSRTPEDVSVILKLQRDTSSKLHDVTKDIAALRVSAEEYRSTADKTASMLESVHFLKEPSQRLLNIQESVGRIGNQLTDRLDREILDWLSFEQAHGRHHEVRSRRTPGTGKWILNTPAFQTWMNNACPEQLLWIVGAPGCGKSTLVSLIIDELKGLQASNNAPIAYYYCDYRTQVTQPLTLALGHILRLLVERLSLLPGSLRELFESCRREGRGPSPLELEHLICDVLPCQSSYILVDAMDEFSVNDPAQTAQFTKVLDSFAVTGARVLLTSRTLPTPSLSASHIVETHTASNSDIRSFVAHELYADDLMVDILNNELEAEIMSTITEQSQGMFLLAVLYIRTIRGQVSRSGIRKALSGLSGNLSDAYDKTFQAIKQQSGPRQLLALKTMMWVSSSHRPLRGIELRHALAARLEDKDLDFDNIPPLRLIVRSCCGLVSVNDLSNDDSEVRLVHHTLYQYLHSQQEWMCHAHTVITQTCLSYLLFESLRIPRDRRSQPNEYPDEKCQFQPTENEGLALTRFARDHWGYHANHSPLKSYKQLAVRLLTDNKRLQTLYPENKHIIGLHIAAAFGHNMLIDTLIKRGQDVNAKDSSLEIPLHKACIKNNNNTALFLIQRGARQNLMGFKCSTPLFIAVENKNLELTKLLIANGAIVNMPCKDCWTVLHKAADMGDLEIVKYLINNGSTTSETSTQGLTALHRAAGRGHLNVMQFLLEIEKTQIDPVTSDGWTPLHGAASSGQHGATLMLIRLGANIHHSSHDGWTPLHRSVQGGYPDTVQVLLSHEADVKRADRQGNLPLHIAAREGHVTIIHQLLERDLRQLSCSNLDGWTPLHEAQLTGSHAAESCLQRYGKLMSNADNTPETEDNTLVKALQSDDADTIEALINSSKHAEGLIGIEDRDSRGRTLLHRSLLVGSYGTASTLIANGADVHARSANGGWQAIHYAALSGNAQAVQLCLDHSADANCRTDFGKTPLHHACQNGNGETVQLLLDYTVDITRTDEQNWTPIHYVAAAGHRKALELILFSGKLNGKEIHWSNLQTCAAKRGHHELVEIFRNLRYSL</sequence>
<dbReference type="Pfam" id="PF22939">
    <property type="entry name" value="WHD_GPIID"/>
    <property type="match status" value="1"/>
</dbReference>
<feature type="repeat" description="ANK" evidence="3">
    <location>
        <begin position="834"/>
        <end position="856"/>
    </location>
</feature>
<dbReference type="Pfam" id="PF24883">
    <property type="entry name" value="NPHP3_N"/>
    <property type="match status" value="1"/>
</dbReference>
<feature type="repeat" description="ANK" evidence="3">
    <location>
        <begin position="1077"/>
        <end position="1109"/>
    </location>
</feature>
<dbReference type="PROSITE" id="PS50837">
    <property type="entry name" value="NACHT"/>
    <property type="match status" value="1"/>
</dbReference>
<dbReference type="Pfam" id="PF17111">
    <property type="entry name" value="PigL_N"/>
    <property type="match status" value="1"/>
</dbReference>
<feature type="repeat" description="ANK" evidence="3">
    <location>
        <begin position="768"/>
        <end position="800"/>
    </location>
</feature>
<dbReference type="InterPro" id="IPR054471">
    <property type="entry name" value="GPIID_WHD"/>
</dbReference>
<dbReference type="InterPro" id="IPR031348">
    <property type="entry name" value="PigL_N"/>
</dbReference>
<dbReference type="PANTHER" id="PTHR24161">
    <property type="entry name" value="ANK_REP_REGION DOMAIN-CONTAINING PROTEIN-RELATED"/>
    <property type="match status" value="1"/>
</dbReference>
<dbReference type="Pfam" id="PF12796">
    <property type="entry name" value="Ank_2"/>
    <property type="match status" value="3"/>
</dbReference>
<accession>A0A7R7ZNR7</accession>
<evidence type="ECO:0000313" key="5">
    <source>
        <dbReference type="EMBL" id="BCR88818.1"/>
    </source>
</evidence>
<dbReference type="SUPFAM" id="SSF52540">
    <property type="entry name" value="P-loop containing nucleoside triphosphate hydrolases"/>
    <property type="match status" value="1"/>
</dbReference>
<dbReference type="PROSITE" id="PS50088">
    <property type="entry name" value="ANK_REPEAT"/>
    <property type="match status" value="10"/>
</dbReference>
<feature type="repeat" description="ANK" evidence="3">
    <location>
        <begin position="801"/>
        <end position="833"/>
    </location>
</feature>
<keyword evidence="2 3" id="KW-0040">ANK repeat</keyword>
<dbReference type="PROSITE" id="PS50297">
    <property type="entry name" value="ANK_REP_REGION"/>
    <property type="match status" value="10"/>
</dbReference>
<protein>
    <recommendedName>
        <fullName evidence="4">NACHT domain-containing protein</fullName>
    </recommendedName>
</protein>
<dbReference type="PRINTS" id="PR01415">
    <property type="entry name" value="ANKYRIN"/>
</dbReference>
<dbReference type="PANTHER" id="PTHR24161:SF124">
    <property type="entry name" value="TRANSIENT RECEPTOR POTENTIAL CHANNEL PYREXIA"/>
    <property type="match status" value="1"/>
</dbReference>
<dbReference type="InterPro" id="IPR027417">
    <property type="entry name" value="P-loop_NTPase"/>
</dbReference>
<dbReference type="Pfam" id="PF13637">
    <property type="entry name" value="Ank_4"/>
    <property type="match status" value="1"/>
</dbReference>